<dbReference type="Gene3D" id="1.10.10.10">
    <property type="entry name" value="Winged helix-like DNA-binding domain superfamily/Winged helix DNA-binding domain"/>
    <property type="match status" value="1"/>
</dbReference>
<keyword evidence="1" id="KW-0677">Repeat</keyword>
<name>A0A173RPN1_ANAHA</name>
<evidence type="ECO:0000256" key="1">
    <source>
        <dbReference type="ARBA" id="ARBA00022737"/>
    </source>
</evidence>
<dbReference type="Pfam" id="PF00359">
    <property type="entry name" value="PTS_EIIA_2"/>
    <property type="match status" value="1"/>
</dbReference>
<dbReference type="InterPro" id="IPR016152">
    <property type="entry name" value="PTrfase/Anion_transptr"/>
</dbReference>
<reference evidence="11 12" key="1">
    <citation type="submission" date="2015-09" db="EMBL/GenBank/DDBJ databases">
        <authorList>
            <consortium name="Pathogen Informatics"/>
        </authorList>
    </citation>
    <scope>NUCLEOTIDE SEQUENCE [LARGE SCALE GENOMIC DNA]</scope>
    <source>
        <strain evidence="10 12">2789STDY5834908</strain>
        <strain evidence="9 11">2789STDY5834959</strain>
    </source>
</reference>
<dbReference type="InterPro" id="IPR007737">
    <property type="entry name" value="Mga_HTH"/>
</dbReference>
<sequence>MKQLFNNENRTAVILRNIEMQSVCSVESLAAKLDVSQKTIRNDIKELNCLLGGYACISNNKGTCKLIVFAPKGFTEIRNKIYKQEDLFNSSHTRMAYMFWQLMHAEEPYLTDDLSEEMKVARTTTIGDLNRLRKVIEKYDLKIKGKANTGLALCGDEYKIRLFILENIYEQLYLNFPLGQIIREKLYDFQERLSMDALGFGFFYRFFVVMIQRMESGHTIKKLEPKYEELYGSSAYMIVDEFLNEIEQVKGYKISKEERLFLSISVAGMRTPANTAEIEQKISISEGVADLIIEILDRIKAELNVTVVANELFDDFVYHVFFMINRLKYGFHIYNPMVDDFKNKYSVAYKMAEIAKGVLEERVGIEMTEDEMGFLAAYFGVFLLEQEPEKKRCKIAIVCGSGKIIGRLIENQLKKIFDVEPEFEIFYGIFDENRKDDFDYIVTTTELHMDTKTPVIFMDEVFDREYIQRKFENMRYLSEAGRTIRKGIDSLFMNLLDETRFFVLDQESSYDENVDRMARALTNQGELDAGFAQRVREREKYSTMVLDQNIAFPHTKNMLSKLTLAMGVFPDMLKDDKYGNIRIIILLGIPESMEDDTVLVRLYDDILSIGKKPDVIPKIQKMESYREFLLYIAEENNIFE</sequence>
<keyword evidence="4" id="KW-0010">Activator</keyword>
<dbReference type="Pfam" id="PF05043">
    <property type="entry name" value="Mga"/>
    <property type="match status" value="1"/>
</dbReference>
<dbReference type="AlphaFoldDB" id="A0A173RPN1"/>
<feature type="domain" description="PRD" evidence="8">
    <location>
        <begin position="283"/>
        <end position="389"/>
    </location>
</feature>
<evidence type="ECO:0000313" key="10">
    <source>
        <dbReference type="EMBL" id="CUP13600.1"/>
    </source>
</evidence>
<evidence type="ECO:0000259" key="6">
    <source>
        <dbReference type="PROSITE" id="PS51000"/>
    </source>
</evidence>
<dbReference type="GO" id="GO:0003677">
    <property type="term" value="F:DNA binding"/>
    <property type="evidence" value="ECO:0007669"/>
    <property type="project" value="UniProtKB-KW"/>
</dbReference>
<dbReference type="InterPro" id="IPR036388">
    <property type="entry name" value="WH-like_DNA-bd_sf"/>
</dbReference>
<dbReference type="Pfam" id="PF00874">
    <property type="entry name" value="PRD"/>
    <property type="match status" value="1"/>
</dbReference>
<dbReference type="InterPro" id="IPR018356">
    <property type="entry name" value="Tscrpt_reg_HTH_DeoR_CS"/>
</dbReference>
<dbReference type="PROSITE" id="PS51094">
    <property type="entry name" value="PTS_EIIA_TYPE_2"/>
    <property type="match status" value="1"/>
</dbReference>
<feature type="domain" description="PRD" evidence="8">
    <location>
        <begin position="169"/>
        <end position="276"/>
    </location>
</feature>
<proteinExistence type="predicted"/>
<dbReference type="OrthoDB" id="1639802at2"/>
<dbReference type="PROSITE" id="PS00894">
    <property type="entry name" value="HTH_DEOR_1"/>
    <property type="match status" value="1"/>
</dbReference>
<dbReference type="InterPro" id="IPR001034">
    <property type="entry name" value="DeoR_HTH"/>
</dbReference>
<dbReference type="InterPro" id="IPR011608">
    <property type="entry name" value="PRD"/>
</dbReference>
<dbReference type="EMBL" id="CYXY01000003">
    <property type="protein sequence ID" value="CUM79912.1"/>
    <property type="molecule type" value="Genomic_DNA"/>
</dbReference>
<evidence type="ECO:0000313" key="12">
    <source>
        <dbReference type="Proteomes" id="UP000095564"/>
    </source>
</evidence>
<gene>
    <name evidence="9" type="primary">licR_3</name>
    <name evidence="10" type="synonym">licR_5</name>
    <name evidence="10" type="ORF">ERS852520_00686</name>
    <name evidence="9" type="ORF">ERS852571_00642</name>
</gene>
<dbReference type="Proteomes" id="UP000095564">
    <property type="component" value="Unassembled WGS sequence"/>
</dbReference>
<dbReference type="GO" id="GO:0003700">
    <property type="term" value="F:DNA-binding transcription factor activity"/>
    <property type="evidence" value="ECO:0007669"/>
    <property type="project" value="InterPro"/>
</dbReference>
<feature type="domain" description="HTH deoR-type" evidence="6">
    <location>
        <begin position="7"/>
        <end position="66"/>
    </location>
</feature>
<evidence type="ECO:0000259" key="7">
    <source>
        <dbReference type="PROSITE" id="PS51094"/>
    </source>
</evidence>
<protein>
    <submittedName>
        <fullName evidence="9">Probable licABCH operon regulator</fullName>
    </submittedName>
</protein>
<accession>A0A173RPN1</accession>
<dbReference type="SMART" id="SM00420">
    <property type="entry name" value="HTH_DEOR"/>
    <property type="match status" value="1"/>
</dbReference>
<evidence type="ECO:0000256" key="3">
    <source>
        <dbReference type="ARBA" id="ARBA00023125"/>
    </source>
</evidence>
<evidence type="ECO:0000313" key="9">
    <source>
        <dbReference type="EMBL" id="CUM79912.1"/>
    </source>
</evidence>
<evidence type="ECO:0000313" key="11">
    <source>
        <dbReference type="Proteomes" id="UP000095553"/>
    </source>
</evidence>
<dbReference type="RefSeq" id="WP_055072379.1">
    <property type="nucleotide sequence ID" value="NZ_CP143954.1"/>
</dbReference>
<dbReference type="Pfam" id="PF08220">
    <property type="entry name" value="HTH_DeoR"/>
    <property type="match status" value="1"/>
</dbReference>
<evidence type="ECO:0000256" key="5">
    <source>
        <dbReference type="ARBA" id="ARBA00023163"/>
    </source>
</evidence>
<dbReference type="Gene3D" id="3.40.930.10">
    <property type="entry name" value="Mannitol-specific EII, Chain A"/>
    <property type="match status" value="1"/>
</dbReference>
<dbReference type="InterPro" id="IPR002178">
    <property type="entry name" value="PTS_EIIA_type-2_dom"/>
</dbReference>
<keyword evidence="5" id="KW-0804">Transcription</keyword>
<dbReference type="Proteomes" id="UP000095553">
    <property type="component" value="Unassembled WGS sequence"/>
</dbReference>
<dbReference type="InterPro" id="IPR050661">
    <property type="entry name" value="BglG_antiterminators"/>
</dbReference>
<dbReference type="PANTHER" id="PTHR30185">
    <property type="entry name" value="CRYPTIC BETA-GLUCOSIDE BGL OPERON ANTITERMINATOR"/>
    <property type="match status" value="1"/>
</dbReference>
<dbReference type="PROSITE" id="PS51372">
    <property type="entry name" value="PRD_2"/>
    <property type="match status" value="2"/>
</dbReference>
<keyword evidence="2" id="KW-0805">Transcription regulation</keyword>
<dbReference type="PROSITE" id="PS51000">
    <property type="entry name" value="HTH_DEOR_2"/>
    <property type="match status" value="1"/>
</dbReference>
<dbReference type="EMBL" id="CZAU01000004">
    <property type="protein sequence ID" value="CUP13600.1"/>
    <property type="molecule type" value="Genomic_DNA"/>
</dbReference>
<dbReference type="SUPFAM" id="SSF55804">
    <property type="entry name" value="Phoshotransferase/anion transport protein"/>
    <property type="match status" value="1"/>
</dbReference>
<evidence type="ECO:0000259" key="8">
    <source>
        <dbReference type="PROSITE" id="PS51372"/>
    </source>
</evidence>
<keyword evidence="3" id="KW-0238">DNA-binding</keyword>
<dbReference type="SUPFAM" id="SSF63520">
    <property type="entry name" value="PTS-regulatory domain, PRD"/>
    <property type="match status" value="2"/>
</dbReference>
<organism evidence="9 11">
    <name type="scientific">Anaerostipes hadrus</name>
    <dbReference type="NCBI Taxonomy" id="649756"/>
    <lineage>
        <taxon>Bacteria</taxon>
        <taxon>Bacillati</taxon>
        <taxon>Bacillota</taxon>
        <taxon>Clostridia</taxon>
        <taxon>Lachnospirales</taxon>
        <taxon>Lachnospiraceae</taxon>
        <taxon>Anaerostipes</taxon>
    </lineage>
</organism>
<feature type="domain" description="PTS EIIA type-2" evidence="7">
    <location>
        <begin position="494"/>
        <end position="635"/>
    </location>
</feature>
<evidence type="ECO:0000256" key="4">
    <source>
        <dbReference type="ARBA" id="ARBA00023159"/>
    </source>
</evidence>
<dbReference type="PANTHER" id="PTHR30185:SF18">
    <property type="entry name" value="TRANSCRIPTIONAL REGULATOR MTLR"/>
    <property type="match status" value="1"/>
</dbReference>
<dbReference type="Gene3D" id="1.10.1790.10">
    <property type="entry name" value="PRD domain"/>
    <property type="match status" value="1"/>
</dbReference>
<dbReference type="InterPro" id="IPR036634">
    <property type="entry name" value="PRD_sf"/>
</dbReference>
<evidence type="ECO:0000256" key="2">
    <source>
        <dbReference type="ARBA" id="ARBA00023015"/>
    </source>
</evidence>